<dbReference type="EMBL" id="JACBPP010000001">
    <property type="protein sequence ID" value="KAF8005145.1"/>
    <property type="molecule type" value="Genomic_DNA"/>
</dbReference>
<dbReference type="GO" id="GO:0000055">
    <property type="term" value="P:ribosomal large subunit export from nucleus"/>
    <property type="evidence" value="ECO:0007669"/>
    <property type="project" value="TreeGrafter"/>
</dbReference>
<evidence type="ECO:0000256" key="2">
    <source>
        <dbReference type="ARBA" id="ARBA00004496"/>
    </source>
</evidence>
<dbReference type="Proteomes" id="UP000649328">
    <property type="component" value="Unassembled WGS sequence"/>
</dbReference>
<keyword evidence="3" id="KW-0813">Transport</keyword>
<comment type="subcellular location">
    <subcellularLocation>
        <location evidence="2">Cytoplasm</location>
    </subcellularLocation>
    <subcellularLocation>
        <location evidence="1">Nucleus</location>
    </subcellularLocation>
</comment>
<dbReference type="GO" id="GO:0030687">
    <property type="term" value="C:preribosome, large subunit precursor"/>
    <property type="evidence" value="ECO:0007669"/>
    <property type="project" value="TreeGrafter"/>
</dbReference>
<feature type="region of interest" description="Disordered" evidence="7">
    <location>
        <begin position="127"/>
        <end position="146"/>
    </location>
</feature>
<dbReference type="PANTHER" id="PTHR28280:SF1">
    <property type="entry name" value="SHUTTLING PRE-60S FACTOR ECM1"/>
    <property type="match status" value="1"/>
</dbReference>
<dbReference type="OrthoDB" id="4068492at2759"/>
<accession>A0A8H7LEY7</accession>
<reference evidence="8" key="1">
    <citation type="submission" date="2020-10" db="EMBL/GenBank/DDBJ databases">
        <title>The Whole-Genome Sequence of Metschnikowia persimmonesis, a Novel Endophytic Yeast Species Isolated from Medicinal Plant Diospyros kaki Thumb.</title>
        <authorList>
            <person name="Rahmat E."/>
            <person name="Kang Y."/>
        </authorList>
    </citation>
    <scope>NUCLEOTIDE SEQUENCE</scope>
    <source>
        <strain evidence="8">KIOM G15050</strain>
    </source>
</reference>
<feature type="region of interest" description="Disordered" evidence="7">
    <location>
        <begin position="60"/>
        <end position="84"/>
    </location>
</feature>
<dbReference type="InterPro" id="IPR053278">
    <property type="entry name" value="Pre-60S_factor_ECM1"/>
</dbReference>
<evidence type="ECO:0000313" key="9">
    <source>
        <dbReference type="Proteomes" id="UP000649328"/>
    </source>
</evidence>
<sequence>MAKKISKHSRAARRGEIEFGGEAKALENLPRDENDDVKKQIIRTTIKNENLLAKKMEMDKIKKKSNKKLSHSLKHKSERSTKVEGVLATKIQQSIEKARYVQTARKSNWDLINKNIVIRNDLLENKAKDDQKISEKEAEKEQKKNT</sequence>
<dbReference type="GO" id="GO:0005730">
    <property type="term" value="C:nucleolus"/>
    <property type="evidence" value="ECO:0007669"/>
    <property type="project" value="TreeGrafter"/>
</dbReference>
<proteinExistence type="predicted"/>
<keyword evidence="4" id="KW-0963">Cytoplasm</keyword>
<evidence type="ECO:0000256" key="1">
    <source>
        <dbReference type="ARBA" id="ARBA00004123"/>
    </source>
</evidence>
<protein>
    <submittedName>
        <fullName evidence="8">Uncharacterized protein</fullName>
    </submittedName>
</protein>
<gene>
    <name evidence="8" type="ORF">HF325_000602</name>
</gene>
<evidence type="ECO:0000256" key="6">
    <source>
        <dbReference type="ARBA" id="ARBA00023242"/>
    </source>
</evidence>
<keyword evidence="5" id="KW-0690">Ribosome biogenesis</keyword>
<keyword evidence="9" id="KW-1185">Reference proteome</keyword>
<comment type="caution">
    <text evidence="8">The sequence shown here is derived from an EMBL/GenBank/DDBJ whole genome shotgun (WGS) entry which is preliminary data.</text>
</comment>
<organism evidence="8 9">
    <name type="scientific">Metschnikowia pulcherrima</name>
    <dbReference type="NCBI Taxonomy" id="27326"/>
    <lineage>
        <taxon>Eukaryota</taxon>
        <taxon>Fungi</taxon>
        <taxon>Dikarya</taxon>
        <taxon>Ascomycota</taxon>
        <taxon>Saccharomycotina</taxon>
        <taxon>Pichiomycetes</taxon>
        <taxon>Metschnikowiaceae</taxon>
        <taxon>Metschnikowia</taxon>
    </lineage>
</organism>
<evidence type="ECO:0000313" key="8">
    <source>
        <dbReference type="EMBL" id="KAF8005145.1"/>
    </source>
</evidence>
<dbReference type="PANTHER" id="PTHR28280">
    <property type="entry name" value="SHUTTLING PRE-60S FACTOR ECM1"/>
    <property type="match status" value="1"/>
</dbReference>
<name>A0A8H7LEY7_9ASCO</name>
<evidence type="ECO:0000256" key="7">
    <source>
        <dbReference type="SAM" id="MobiDB-lite"/>
    </source>
</evidence>
<dbReference type="InterPro" id="IPR022784">
    <property type="entry name" value="Ribosome_bgen_Alb1"/>
</dbReference>
<keyword evidence="6" id="KW-0539">Nucleus</keyword>
<evidence type="ECO:0000256" key="4">
    <source>
        <dbReference type="ARBA" id="ARBA00022490"/>
    </source>
</evidence>
<feature type="compositionally biased region" description="Basic residues" evidence="7">
    <location>
        <begin position="61"/>
        <end position="77"/>
    </location>
</feature>
<dbReference type="AlphaFoldDB" id="A0A8H7LEY7"/>
<evidence type="ECO:0000256" key="5">
    <source>
        <dbReference type="ARBA" id="ARBA00022517"/>
    </source>
</evidence>
<evidence type="ECO:0000256" key="3">
    <source>
        <dbReference type="ARBA" id="ARBA00022448"/>
    </source>
</evidence>
<dbReference type="Pfam" id="PF09135">
    <property type="entry name" value="Alb1"/>
    <property type="match status" value="1"/>
</dbReference>
<dbReference type="GO" id="GO:0005737">
    <property type="term" value="C:cytoplasm"/>
    <property type="evidence" value="ECO:0007669"/>
    <property type="project" value="UniProtKB-SubCell"/>
</dbReference>